<dbReference type="RefSeq" id="WP_067633573.1">
    <property type="nucleotide sequence ID" value="NZ_CP013213.1"/>
</dbReference>
<feature type="compositionally biased region" description="Basic and acidic residues" evidence="1">
    <location>
        <begin position="10"/>
        <end position="20"/>
    </location>
</feature>
<evidence type="ECO:0000256" key="1">
    <source>
        <dbReference type="SAM" id="MobiDB-lite"/>
    </source>
</evidence>
<dbReference type="STRING" id="1514105.AOC36_09175"/>
<name>A0A109UHF7_9FIRM</name>
<keyword evidence="3" id="KW-1185">Reference proteome</keyword>
<dbReference type="KEGG" id="erl:AOC36_09175"/>
<dbReference type="Proteomes" id="UP000063781">
    <property type="component" value="Chromosome"/>
</dbReference>
<dbReference type="AlphaFoldDB" id="A0A109UHF7"/>
<evidence type="ECO:0000313" key="3">
    <source>
        <dbReference type="Proteomes" id="UP000063781"/>
    </source>
</evidence>
<organism evidence="2 3">
    <name type="scientific">Erysipelothrix larvae</name>
    <dbReference type="NCBI Taxonomy" id="1514105"/>
    <lineage>
        <taxon>Bacteria</taxon>
        <taxon>Bacillati</taxon>
        <taxon>Bacillota</taxon>
        <taxon>Erysipelotrichia</taxon>
        <taxon>Erysipelotrichales</taxon>
        <taxon>Erysipelotrichaceae</taxon>
        <taxon>Erysipelothrix</taxon>
    </lineage>
</organism>
<gene>
    <name evidence="2" type="ORF">AOC36_09175</name>
</gene>
<protein>
    <submittedName>
        <fullName evidence="2">Uncharacterized protein</fullName>
    </submittedName>
</protein>
<sequence>MFWNRKKKASREQTQRQPIHMEPRVEPLDFTVKATQEEVELVSVITSSILTQDKTDTTFKVRSVRRVDEDKVAVAAIVASVLAQDKPESSVRLVSLHEVNKEEA</sequence>
<evidence type="ECO:0000313" key="2">
    <source>
        <dbReference type="EMBL" id="AMC94153.1"/>
    </source>
</evidence>
<dbReference type="EMBL" id="CP013213">
    <property type="protein sequence ID" value="AMC94153.1"/>
    <property type="molecule type" value="Genomic_DNA"/>
</dbReference>
<accession>A0A109UHF7</accession>
<proteinExistence type="predicted"/>
<reference evidence="2 3" key="1">
    <citation type="submission" date="2015-10" db="EMBL/GenBank/DDBJ databases">
        <title>Erysipelothrix larvae sp. LV19 isolated from the larval gut of the rhinoceros beetle, Trypoxylus dichotomus.</title>
        <authorList>
            <person name="Lim S."/>
            <person name="Kim B.-C."/>
        </authorList>
    </citation>
    <scope>NUCLEOTIDE SEQUENCE [LARGE SCALE GENOMIC DNA]</scope>
    <source>
        <strain evidence="2 3">LV19</strain>
    </source>
</reference>
<feature type="region of interest" description="Disordered" evidence="1">
    <location>
        <begin position="1"/>
        <end position="20"/>
    </location>
</feature>